<gene>
    <name evidence="2" type="ORF">RchiOBHm_Chr5g0061121</name>
</gene>
<dbReference type="Pfam" id="PF07734">
    <property type="entry name" value="FBA_1"/>
    <property type="match status" value="1"/>
</dbReference>
<dbReference type="NCBIfam" id="TIGR01640">
    <property type="entry name" value="F_box_assoc_1"/>
    <property type="match status" value="1"/>
</dbReference>
<dbReference type="AlphaFoldDB" id="A0A2P6QHV2"/>
<dbReference type="InterPro" id="IPR006527">
    <property type="entry name" value="F-box-assoc_dom_typ1"/>
</dbReference>
<dbReference type="PANTHER" id="PTHR31672:SF13">
    <property type="entry name" value="F-BOX PROTEIN CPR30-LIKE"/>
    <property type="match status" value="1"/>
</dbReference>
<evidence type="ECO:0000313" key="2">
    <source>
        <dbReference type="EMBL" id="PRQ33751.1"/>
    </source>
</evidence>
<dbReference type="Pfam" id="PF12937">
    <property type="entry name" value="F-box-like"/>
    <property type="match status" value="1"/>
</dbReference>
<name>A0A2P6QHV2_ROSCH</name>
<dbReference type="InterPro" id="IPR001810">
    <property type="entry name" value="F-box_dom"/>
</dbReference>
<dbReference type="Gene3D" id="1.20.1280.50">
    <property type="match status" value="1"/>
</dbReference>
<dbReference type="OMA" id="WIAFRRT"/>
<dbReference type="SUPFAM" id="SSF81383">
    <property type="entry name" value="F-box domain"/>
    <property type="match status" value="1"/>
</dbReference>
<dbReference type="OrthoDB" id="1731189at2759"/>
<dbReference type="SMART" id="SM00256">
    <property type="entry name" value="FBOX"/>
    <property type="match status" value="1"/>
</dbReference>
<reference evidence="2 3" key="1">
    <citation type="journal article" date="2018" name="Nat. Genet.">
        <title>The Rosa genome provides new insights in the design of modern roses.</title>
        <authorList>
            <person name="Bendahmane M."/>
        </authorList>
    </citation>
    <scope>NUCLEOTIDE SEQUENCE [LARGE SCALE GENOMIC DNA]</scope>
    <source>
        <strain evidence="3">cv. Old Blush</strain>
    </source>
</reference>
<proteinExistence type="predicted"/>
<protein>
    <submittedName>
        <fullName evidence="2">Putative F-box domain-containing protein</fullName>
    </submittedName>
</protein>
<dbReference type="PANTHER" id="PTHR31672">
    <property type="entry name" value="BNACNNG10540D PROTEIN"/>
    <property type="match status" value="1"/>
</dbReference>
<evidence type="ECO:0000259" key="1">
    <source>
        <dbReference type="PROSITE" id="PS50181"/>
    </source>
</evidence>
<dbReference type="InterPro" id="IPR017451">
    <property type="entry name" value="F-box-assoc_interact_dom"/>
</dbReference>
<feature type="domain" description="F-box" evidence="1">
    <location>
        <begin position="9"/>
        <end position="55"/>
    </location>
</feature>
<evidence type="ECO:0000313" key="3">
    <source>
        <dbReference type="Proteomes" id="UP000238479"/>
    </source>
</evidence>
<comment type="caution">
    <text evidence="2">The sequence shown here is derived from an EMBL/GenBank/DDBJ whole genome shotgun (WGS) entry which is preliminary data.</text>
</comment>
<dbReference type="Gramene" id="PRQ33751">
    <property type="protein sequence ID" value="PRQ33751"/>
    <property type="gene ID" value="RchiOBHm_Chr5g0061121"/>
</dbReference>
<sequence>MSRKKLESEAKFDTFPEEIRQDIFLRLPIKSLIRCTAVRKAWRSVIRNPSFIRTHLHRTHNSNEQNDTQLLLIHGFAKKAFSFDYSDSEDDIQELYSLYYDNPAFDEHCKVEVPTIELANACFRVVGTCNGLVCLADDLGLYMNTYILSNPSIRKSVALPGPNVTYCTHGGHVASIGFGFDAMTNDYKVVRLVTLLDEDSQDALCRTVVEVFSLATGSWSMLPDVSPRFEMDARTPQALVNGALHWHAKRRKEDDFYYFILIFDVSRGLFHETMMPESLKCDPELTLQLSVSGDGKSIALFSMYSSHFCADPFFDIWVMNEYCIHESWTKLIRLRPHGALHEVLLLSSLLPEALCFRKSSEVVVSKQSDTFSCSRHCYCPGYELFSIDLGSQQFKSLGICGYSYYTVNSYEESLVLLDMDNAVCY</sequence>
<accession>A0A2P6QHV2</accession>
<dbReference type="STRING" id="74649.A0A2P6QHV2"/>
<dbReference type="Proteomes" id="UP000238479">
    <property type="component" value="Chromosome 5"/>
</dbReference>
<organism evidence="2 3">
    <name type="scientific">Rosa chinensis</name>
    <name type="common">China rose</name>
    <dbReference type="NCBI Taxonomy" id="74649"/>
    <lineage>
        <taxon>Eukaryota</taxon>
        <taxon>Viridiplantae</taxon>
        <taxon>Streptophyta</taxon>
        <taxon>Embryophyta</taxon>
        <taxon>Tracheophyta</taxon>
        <taxon>Spermatophyta</taxon>
        <taxon>Magnoliopsida</taxon>
        <taxon>eudicotyledons</taxon>
        <taxon>Gunneridae</taxon>
        <taxon>Pentapetalae</taxon>
        <taxon>rosids</taxon>
        <taxon>fabids</taxon>
        <taxon>Rosales</taxon>
        <taxon>Rosaceae</taxon>
        <taxon>Rosoideae</taxon>
        <taxon>Rosoideae incertae sedis</taxon>
        <taxon>Rosa</taxon>
    </lineage>
</organism>
<dbReference type="InterPro" id="IPR050796">
    <property type="entry name" value="SCF_F-box_component"/>
</dbReference>
<dbReference type="EMBL" id="PDCK01000043">
    <property type="protein sequence ID" value="PRQ33751.1"/>
    <property type="molecule type" value="Genomic_DNA"/>
</dbReference>
<dbReference type="PROSITE" id="PS50181">
    <property type="entry name" value="FBOX"/>
    <property type="match status" value="1"/>
</dbReference>
<dbReference type="InterPro" id="IPR036047">
    <property type="entry name" value="F-box-like_dom_sf"/>
</dbReference>
<keyword evidence="3" id="KW-1185">Reference proteome</keyword>